<dbReference type="Proteomes" id="UP000245430">
    <property type="component" value="Unassembled WGS sequence"/>
</dbReference>
<dbReference type="EMBL" id="QGGP01000006">
    <property type="protein sequence ID" value="PWK17944.1"/>
    <property type="molecule type" value="Genomic_DNA"/>
</dbReference>
<evidence type="ECO:0000259" key="3">
    <source>
        <dbReference type="PROSITE" id="PS50060"/>
    </source>
</evidence>
<dbReference type="InterPro" id="IPR000601">
    <property type="entry name" value="PKD_dom"/>
</dbReference>
<dbReference type="InterPro" id="IPR022409">
    <property type="entry name" value="PKD/Chitinase_dom"/>
</dbReference>
<sequence length="633" mass="69317">MKNITKLALTFCFFILLQNSVFSQEISECGVIETPESLEFYENNKEQIIQFEQEYLKNIGTRQSVTSIPVKAHVIRTTGGTGGLTVTQLNDAMNVMNAFYANANMNFYLCDGINYIDNSTYYDFIDSDEAAMTAAYNVTGLINIYFANSATRASSGSSVCGYAYYPGGPDTIIMVNSCALNGSTLAHEMGHFFSLRHTHNGGTELVDGSNCTTDGDYLCDTPADPTLSYSNVTSSCVYIGTDTDANGDTYVPDPSNVMSYSRKPCRTYFSPQQYARLYATFQTTRNNFNCASFNIDFTANNTQTCTNSLTVNFTDNSVGATSWEWDVDGDNVVDYTTQNPSHTYNTPGFYDVTLTVYNATSSITKSESEYIQVGASTNLPMDRDFNALTNLQADGWKATATSGSEFVWTLNAGTTLSGSTGPTGDNSPAGDGLYIYTEASGSSSGDVAEYTSPCIDINYSDAILSFYYHMFGSSMGELHVDIDSGSGFVNDVTTAIVGQQQSTNADAFLERQVDLFSYAGQTIRIRFRAIRGTSFNSDVAIDDISINGTLSISNFNEETVRIFPNPVNDNILNVKLSSSQTDVSYRIMNILGQEIMNGHLENEKIEVSNMASGTYFLSLESNGFKFIKKFIKL</sequence>
<dbReference type="Gene3D" id="3.40.390.10">
    <property type="entry name" value="Collagenase (Catalytic Domain)"/>
    <property type="match status" value="1"/>
</dbReference>
<dbReference type="GO" id="GO:0004553">
    <property type="term" value="F:hydrolase activity, hydrolyzing O-glycosyl compounds"/>
    <property type="evidence" value="ECO:0007669"/>
    <property type="project" value="UniProtKB-ARBA"/>
</dbReference>
<dbReference type="AlphaFoldDB" id="A0A316DIF6"/>
<gene>
    <name evidence="5" type="ORF">LX78_02343</name>
</gene>
<dbReference type="SUPFAM" id="SSF49899">
    <property type="entry name" value="Concanavalin A-like lectins/glucanases"/>
    <property type="match status" value="1"/>
</dbReference>
<protein>
    <submittedName>
        <fullName evidence="5">Putative secreted protein (Por secretion system target)</fullName>
    </submittedName>
</protein>
<dbReference type="Pfam" id="PF18962">
    <property type="entry name" value="Por_Secre_tail"/>
    <property type="match status" value="1"/>
</dbReference>
<feature type="domain" description="PKD" evidence="4">
    <location>
        <begin position="321"/>
        <end position="378"/>
    </location>
</feature>
<dbReference type="SMART" id="SM00137">
    <property type="entry name" value="MAM"/>
    <property type="match status" value="1"/>
</dbReference>
<comment type="caution">
    <text evidence="5">The sequence shown here is derived from an EMBL/GenBank/DDBJ whole genome shotgun (WGS) entry which is preliminary data.</text>
</comment>
<dbReference type="GO" id="GO:0008237">
    <property type="term" value="F:metallopeptidase activity"/>
    <property type="evidence" value="ECO:0007669"/>
    <property type="project" value="InterPro"/>
</dbReference>
<feature type="signal peptide" evidence="2">
    <location>
        <begin position="1"/>
        <end position="23"/>
    </location>
</feature>
<dbReference type="InterPro" id="IPR026444">
    <property type="entry name" value="Secre_tail"/>
</dbReference>
<dbReference type="Pfam" id="PF18911">
    <property type="entry name" value="PKD_4"/>
    <property type="match status" value="1"/>
</dbReference>
<dbReference type="InterPro" id="IPR000998">
    <property type="entry name" value="MAM_dom"/>
</dbReference>
<dbReference type="InterPro" id="IPR051560">
    <property type="entry name" value="MAM_domain-containing"/>
</dbReference>
<dbReference type="NCBIfam" id="TIGR04183">
    <property type="entry name" value="Por_Secre_tail"/>
    <property type="match status" value="1"/>
</dbReference>
<feature type="domain" description="MAM" evidence="3">
    <location>
        <begin position="381"/>
        <end position="546"/>
    </location>
</feature>
<keyword evidence="6" id="KW-1185">Reference proteome</keyword>
<dbReference type="SUPFAM" id="SSF55486">
    <property type="entry name" value="Metalloproteases ('zincins'), catalytic domain"/>
    <property type="match status" value="1"/>
</dbReference>
<dbReference type="Gene3D" id="2.60.120.200">
    <property type="match status" value="1"/>
</dbReference>
<dbReference type="SUPFAM" id="SSF49299">
    <property type="entry name" value="PKD domain"/>
    <property type="match status" value="1"/>
</dbReference>
<evidence type="ECO:0000313" key="6">
    <source>
        <dbReference type="Proteomes" id="UP000245430"/>
    </source>
</evidence>
<dbReference type="InterPro" id="IPR008754">
    <property type="entry name" value="Peptidase_M43"/>
</dbReference>
<dbReference type="GO" id="GO:0016020">
    <property type="term" value="C:membrane"/>
    <property type="evidence" value="ECO:0007669"/>
    <property type="project" value="InterPro"/>
</dbReference>
<evidence type="ECO:0000259" key="4">
    <source>
        <dbReference type="PROSITE" id="PS50093"/>
    </source>
</evidence>
<dbReference type="InterPro" id="IPR035986">
    <property type="entry name" value="PKD_dom_sf"/>
</dbReference>
<dbReference type="CDD" id="cd06263">
    <property type="entry name" value="MAM"/>
    <property type="match status" value="1"/>
</dbReference>
<feature type="chain" id="PRO_5016236685" evidence="2">
    <location>
        <begin position="24"/>
        <end position="633"/>
    </location>
</feature>
<name>A0A316DIF6_9FLAO</name>
<dbReference type="PROSITE" id="PS50060">
    <property type="entry name" value="MAM_2"/>
    <property type="match status" value="1"/>
</dbReference>
<dbReference type="PANTHER" id="PTHR23282:SF142">
    <property type="entry name" value="MAM DOMAIN-CONTAINING PROTEIN"/>
    <property type="match status" value="1"/>
</dbReference>
<evidence type="ECO:0000313" key="5">
    <source>
        <dbReference type="EMBL" id="PWK17944.1"/>
    </source>
</evidence>
<evidence type="ECO:0000256" key="1">
    <source>
        <dbReference type="ARBA" id="ARBA00022729"/>
    </source>
</evidence>
<dbReference type="CDD" id="cd00146">
    <property type="entry name" value="PKD"/>
    <property type="match status" value="1"/>
</dbReference>
<dbReference type="InterPro" id="IPR013783">
    <property type="entry name" value="Ig-like_fold"/>
</dbReference>
<keyword evidence="1 2" id="KW-0732">Signal</keyword>
<dbReference type="InterPro" id="IPR024079">
    <property type="entry name" value="MetalloPept_cat_dom_sf"/>
</dbReference>
<dbReference type="PANTHER" id="PTHR23282">
    <property type="entry name" value="APICAL ENDOSOMAL GLYCOPROTEIN PRECURSOR"/>
    <property type="match status" value="1"/>
</dbReference>
<dbReference type="Gene3D" id="2.60.40.10">
    <property type="entry name" value="Immunoglobulins"/>
    <property type="match status" value="1"/>
</dbReference>
<organism evidence="5 6">
    <name type="scientific">Xanthomarina spongicola</name>
    <dbReference type="NCBI Taxonomy" id="570520"/>
    <lineage>
        <taxon>Bacteria</taxon>
        <taxon>Pseudomonadati</taxon>
        <taxon>Bacteroidota</taxon>
        <taxon>Flavobacteriia</taxon>
        <taxon>Flavobacteriales</taxon>
        <taxon>Flavobacteriaceae</taxon>
        <taxon>Xanthomarina</taxon>
    </lineage>
</organism>
<dbReference type="OrthoDB" id="6278496at2"/>
<reference evidence="5 6" key="1">
    <citation type="submission" date="2018-05" db="EMBL/GenBank/DDBJ databases">
        <title>Genomic Encyclopedia of Archaeal and Bacterial Type Strains, Phase II (KMG-II): from individual species to whole genera.</title>
        <authorList>
            <person name="Goeker M."/>
        </authorList>
    </citation>
    <scope>NUCLEOTIDE SEQUENCE [LARGE SCALE GENOMIC DNA]</scope>
    <source>
        <strain evidence="5 6">DSM 22637</strain>
    </source>
</reference>
<dbReference type="Pfam" id="PF00629">
    <property type="entry name" value="MAM"/>
    <property type="match status" value="1"/>
</dbReference>
<proteinExistence type="predicted"/>
<dbReference type="Pfam" id="PF05572">
    <property type="entry name" value="Peptidase_M43"/>
    <property type="match status" value="1"/>
</dbReference>
<dbReference type="PROSITE" id="PS50093">
    <property type="entry name" value="PKD"/>
    <property type="match status" value="1"/>
</dbReference>
<dbReference type="InterPro" id="IPR013320">
    <property type="entry name" value="ConA-like_dom_sf"/>
</dbReference>
<dbReference type="SMART" id="SM00089">
    <property type="entry name" value="PKD"/>
    <property type="match status" value="1"/>
</dbReference>
<dbReference type="GO" id="GO:0005975">
    <property type="term" value="P:carbohydrate metabolic process"/>
    <property type="evidence" value="ECO:0007669"/>
    <property type="project" value="UniProtKB-ARBA"/>
</dbReference>
<accession>A0A316DIF6</accession>
<dbReference type="RefSeq" id="WP_109682830.1">
    <property type="nucleotide sequence ID" value="NZ_QGGP01000006.1"/>
</dbReference>
<evidence type="ECO:0000256" key="2">
    <source>
        <dbReference type="SAM" id="SignalP"/>
    </source>
</evidence>